<evidence type="ECO:0000313" key="2">
    <source>
        <dbReference type="EMBL" id="GET86178.1"/>
    </source>
</evidence>
<dbReference type="EMBL" id="BLBS01000009">
    <property type="protein sequence ID" value="GET86178.1"/>
    <property type="molecule type" value="Genomic_DNA"/>
</dbReference>
<evidence type="ECO:0000256" key="1">
    <source>
        <dbReference type="SAM" id="MobiDB-lite"/>
    </source>
</evidence>
<proteinExistence type="predicted"/>
<evidence type="ECO:0000313" key="3">
    <source>
        <dbReference type="Proteomes" id="UP000419144"/>
    </source>
</evidence>
<dbReference type="Proteomes" id="UP000419144">
    <property type="component" value="Unassembled WGS sequence"/>
</dbReference>
<feature type="region of interest" description="Disordered" evidence="1">
    <location>
        <begin position="258"/>
        <end position="282"/>
    </location>
</feature>
<keyword evidence="3" id="KW-1185">Reference proteome</keyword>
<organism evidence="2 3">
    <name type="scientific">Leishmania tarentolae</name>
    <name type="common">Sauroleishmania tarentolae</name>
    <dbReference type="NCBI Taxonomy" id="5689"/>
    <lineage>
        <taxon>Eukaryota</taxon>
        <taxon>Discoba</taxon>
        <taxon>Euglenozoa</taxon>
        <taxon>Kinetoplastea</taxon>
        <taxon>Metakinetoplastina</taxon>
        <taxon>Trypanosomatida</taxon>
        <taxon>Trypanosomatidae</taxon>
        <taxon>Leishmaniinae</taxon>
        <taxon>Leishmania</taxon>
        <taxon>lizard Leishmania</taxon>
    </lineage>
</organism>
<dbReference type="OrthoDB" id="273155at2759"/>
<feature type="compositionally biased region" description="Gly residues" evidence="1">
    <location>
        <begin position="267"/>
        <end position="282"/>
    </location>
</feature>
<sequence length="282" mass="30438">MPQLMREEIHAYAKAMIAAIKTPAFQERVCTAMSREPIPADAEAVMKRYEEVQADYFTNHYQAEAGGTSRGISSTVVSSRVGGTGGCAAGSHDTSEATGQQVGMHLLRESDTPELNGVDIVEQLKNALRVYKETETVQLITELCLLIESQVTALPATVPALAPLYNNSVYGSNMMQQAHAASAQAGSGESVPPFARPPPQVMQAMGMAMRTLNPKQRETLERVQRAMMNGSPPVPEDMRDMFLIQRQLGAFMQTMQRFTPMPDGRGRGSGSRGGCGGRGAQS</sequence>
<name>A0A640KA64_LEITA</name>
<dbReference type="VEuPathDB" id="TriTrypDB:LtaPh_0804600"/>
<protein>
    <submittedName>
        <fullName evidence="2">Uncharacterized protein</fullName>
    </submittedName>
</protein>
<comment type="caution">
    <text evidence="2">The sequence shown here is derived from an EMBL/GenBank/DDBJ whole genome shotgun (WGS) entry which is preliminary data.</text>
</comment>
<reference evidence="2" key="1">
    <citation type="submission" date="2019-11" db="EMBL/GenBank/DDBJ databases">
        <title>Leishmania tarentolae CDS.</title>
        <authorList>
            <person name="Goto Y."/>
            <person name="Yamagishi J."/>
        </authorList>
    </citation>
    <scope>NUCLEOTIDE SEQUENCE [LARGE SCALE GENOMIC DNA]</scope>
    <source>
        <strain evidence="2">Parrot Tar II</strain>
    </source>
</reference>
<gene>
    <name evidence="2" type="ORF">LtaPh_0804600</name>
</gene>
<accession>A0A640KA64</accession>
<dbReference type="AlphaFoldDB" id="A0A640KA64"/>